<protein>
    <submittedName>
        <fullName evidence="1">Uncharacterized protein</fullName>
    </submittedName>
</protein>
<dbReference type="Proteomes" id="UP001161406">
    <property type="component" value="Unassembled WGS sequence"/>
</dbReference>
<proteinExistence type="predicted"/>
<dbReference type="RefSeq" id="WP_284386978.1">
    <property type="nucleotide sequence ID" value="NZ_BSNG01000001.1"/>
</dbReference>
<comment type="caution">
    <text evidence="1">The sequence shown here is derived from an EMBL/GenBank/DDBJ whole genome shotgun (WGS) entry which is preliminary data.</text>
</comment>
<organism evidence="1 2">
    <name type="scientific">Devosia yakushimensis</name>
    <dbReference type="NCBI Taxonomy" id="470028"/>
    <lineage>
        <taxon>Bacteria</taxon>
        <taxon>Pseudomonadati</taxon>
        <taxon>Pseudomonadota</taxon>
        <taxon>Alphaproteobacteria</taxon>
        <taxon>Hyphomicrobiales</taxon>
        <taxon>Devosiaceae</taxon>
        <taxon>Devosia</taxon>
    </lineage>
</organism>
<name>A0ABQ5U981_9HYPH</name>
<keyword evidence="2" id="KW-1185">Reference proteome</keyword>
<evidence type="ECO:0000313" key="1">
    <source>
        <dbReference type="EMBL" id="GLQ08218.1"/>
    </source>
</evidence>
<reference evidence="1" key="1">
    <citation type="journal article" date="2014" name="Int. J. Syst. Evol. Microbiol.">
        <title>Complete genome of a new Firmicutes species belonging to the dominant human colonic microbiota ('Ruminococcus bicirculans') reveals two chromosomes and a selective capacity to utilize plant glucans.</title>
        <authorList>
            <consortium name="NISC Comparative Sequencing Program"/>
            <person name="Wegmann U."/>
            <person name="Louis P."/>
            <person name="Goesmann A."/>
            <person name="Henrissat B."/>
            <person name="Duncan S.H."/>
            <person name="Flint H.J."/>
        </authorList>
    </citation>
    <scope>NUCLEOTIDE SEQUENCE</scope>
    <source>
        <strain evidence="1">NBRC 103855</strain>
    </source>
</reference>
<gene>
    <name evidence="1" type="ORF">GCM10007913_01500</name>
</gene>
<reference evidence="1" key="2">
    <citation type="submission" date="2023-01" db="EMBL/GenBank/DDBJ databases">
        <title>Draft genome sequence of Devosia yakushimensis strain NBRC 103855.</title>
        <authorList>
            <person name="Sun Q."/>
            <person name="Mori K."/>
        </authorList>
    </citation>
    <scope>NUCLEOTIDE SEQUENCE</scope>
    <source>
        <strain evidence="1">NBRC 103855</strain>
    </source>
</reference>
<accession>A0ABQ5U981</accession>
<evidence type="ECO:0000313" key="2">
    <source>
        <dbReference type="Proteomes" id="UP001161406"/>
    </source>
</evidence>
<dbReference type="EMBL" id="BSNG01000001">
    <property type="protein sequence ID" value="GLQ08218.1"/>
    <property type="molecule type" value="Genomic_DNA"/>
</dbReference>
<sequence>MSSFTQQVAASLPQGVTLPEAFVTTMDWMAANDFVRDGPIAYLSPASAQLMSETGFKPVDAGHVAAWLGTEDPSYVDRLAPIIPTGGEGSYAALWRRDDGGLSIVHMGSGSGSTMTCVLADDPVDMLRLMAIGYSELCWPETLAITPEQEHSDLVMILGADNVLPYSPPQEFRRFITKTFNVTIPERGSEIVGNVALMESETSDDPFWRWMQTVPR</sequence>